<accession>A0A835EL33</accession>
<sequence length="140" mass="15855">MRRMLQARALLPDIPVLAGGHQAHQGHHDAQRLQRGRRRRRPVGVRRQVPQEHGARRGALHGVVQQGQALPQAHPDPRQWQVRARQGRGRVRHPAWLRQAARLPAAVPPQHRGASKAVWDALGIRHAEEIGEYHITWSDA</sequence>
<organism evidence="2 3">
    <name type="scientific">Digitaria exilis</name>
    <dbReference type="NCBI Taxonomy" id="1010633"/>
    <lineage>
        <taxon>Eukaryota</taxon>
        <taxon>Viridiplantae</taxon>
        <taxon>Streptophyta</taxon>
        <taxon>Embryophyta</taxon>
        <taxon>Tracheophyta</taxon>
        <taxon>Spermatophyta</taxon>
        <taxon>Magnoliopsida</taxon>
        <taxon>Liliopsida</taxon>
        <taxon>Poales</taxon>
        <taxon>Poaceae</taxon>
        <taxon>PACMAD clade</taxon>
        <taxon>Panicoideae</taxon>
        <taxon>Panicodae</taxon>
        <taxon>Paniceae</taxon>
        <taxon>Anthephorinae</taxon>
        <taxon>Digitaria</taxon>
    </lineage>
</organism>
<name>A0A835EL33_9POAL</name>
<evidence type="ECO:0000313" key="2">
    <source>
        <dbReference type="EMBL" id="KAF8692940.1"/>
    </source>
</evidence>
<dbReference type="EMBL" id="JACEFO010001926">
    <property type="protein sequence ID" value="KAF8692940.1"/>
    <property type="molecule type" value="Genomic_DNA"/>
</dbReference>
<feature type="compositionally biased region" description="Basic residues" evidence="1">
    <location>
        <begin position="34"/>
        <end position="44"/>
    </location>
</feature>
<feature type="region of interest" description="Disordered" evidence="1">
    <location>
        <begin position="18"/>
        <end position="87"/>
    </location>
</feature>
<gene>
    <name evidence="2" type="ORF">HU200_039302</name>
</gene>
<keyword evidence="3" id="KW-1185">Reference proteome</keyword>
<evidence type="ECO:0000313" key="3">
    <source>
        <dbReference type="Proteomes" id="UP000636709"/>
    </source>
</evidence>
<dbReference type="AlphaFoldDB" id="A0A835EL33"/>
<evidence type="ECO:0000256" key="1">
    <source>
        <dbReference type="SAM" id="MobiDB-lite"/>
    </source>
</evidence>
<protein>
    <submittedName>
        <fullName evidence="2">Uncharacterized protein</fullName>
    </submittedName>
</protein>
<dbReference type="Proteomes" id="UP000636709">
    <property type="component" value="Unassembled WGS sequence"/>
</dbReference>
<comment type="caution">
    <text evidence="2">The sequence shown here is derived from an EMBL/GenBank/DDBJ whole genome shotgun (WGS) entry which is preliminary data.</text>
</comment>
<proteinExistence type="predicted"/>
<reference evidence="2" key="1">
    <citation type="submission" date="2020-07" db="EMBL/GenBank/DDBJ databases">
        <title>Genome sequence and genetic diversity analysis of an under-domesticated orphan crop, white fonio (Digitaria exilis).</title>
        <authorList>
            <person name="Bennetzen J.L."/>
            <person name="Chen S."/>
            <person name="Ma X."/>
            <person name="Wang X."/>
            <person name="Yssel A.E.J."/>
            <person name="Chaluvadi S.R."/>
            <person name="Johnson M."/>
            <person name="Gangashetty P."/>
            <person name="Hamidou F."/>
            <person name="Sanogo M.D."/>
            <person name="Zwaenepoel A."/>
            <person name="Wallace J."/>
            <person name="Van De Peer Y."/>
            <person name="Van Deynze A."/>
        </authorList>
    </citation>
    <scope>NUCLEOTIDE SEQUENCE</scope>
    <source>
        <tissue evidence="2">Leaves</tissue>
    </source>
</reference>